<reference evidence="2" key="1">
    <citation type="submission" date="2019-08" db="EMBL/GenBank/DDBJ databases">
        <authorList>
            <person name="Kucharzyk K."/>
            <person name="Murdoch R.W."/>
            <person name="Higgins S."/>
            <person name="Loffler F."/>
        </authorList>
    </citation>
    <scope>NUCLEOTIDE SEQUENCE</scope>
</reference>
<feature type="transmembrane region" description="Helical" evidence="1">
    <location>
        <begin position="130"/>
        <end position="149"/>
    </location>
</feature>
<evidence type="ECO:0000313" key="2">
    <source>
        <dbReference type="EMBL" id="MPM85456.1"/>
    </source>
</evidence>
<proteinExistence type="predicted"/>
<name>A0A645D7W6_9ZZZZ</name>
<sequence>MKIVLEVLSLNPEVSEIANSTGFWLIGIPMVLVMLFQAYLFMKKAWCSGLKMGMSKEQMKRGLRSGAITSVAPSFSILIALVGLIAIVGGAFAWQRLSVVGSIMYIGFAVQTALNAMGTTVGGAGYTPDAFANCVWVMAIGSGGWLLVTALFTHKLEWVRRKAVRGQTELLPVLTICAILGTFGYLVSKHAVTVSRSTIAMIVGALCVILLNALSEKKGKKWLKEWSLSLAMLAGMFAAILGMTF</sequence>
<dbReference type="AlphaFoldDB" id="A0A645D7W6"/>
<keyword evidence="1" id="KW-0812">Transmembrane</keyword>
<keyword evidence="1" id="KW-1133">Transmembrane helix</keyword>
<accession>A0A645D7W6</accession>
<feature type="transmembrane region" description="Helical" evidence="1">
    <location>
        <begin position="22"/>
        <end position="42"/>
    </location>
</feature>
<dbReference type="EMBL" id="VSSQ01033757">
    <property type="protein sequence ID" value="MPM85456.1"/>
    <property type="molecule type" value="Genomic_DNA"/>
</dbReference>
<comment type="caution">
    <text evidence="2">The sequence shown here is derived from an EMBL/GenBank/DDBJ whole genome shotgun (WGS) entry which is preliminary data.</text>
</comment>
<gene>
    <name evidence="2" type="ORF">SDC9_132537</name>
</gene>
<protein>
    <recommendedName>
        <fullName evidence="3">DUF5058 domain-containing protein</fullName>
    </recommendedName>
</protein>
<feature type="transmembrane region" description="Helical" evidence="1">
    <location>
        <begin position="63"/>
        <end position="94"/>
    </location>
</feature>
<dbReference type="InterPro" id="IPR032479">
    <property type="entry name" value="DUF5058"/>
</dbReference>
<feature type="transmembrane region" description="Helical" evidence="1">
    <location>
        <begin position="170"/>
        <end position="188"/>
    </location>
</feature>
<dbReference type="Pfam" id="PF16481">
    <property type="entry name" value="DUF5058"/>
    <property type="match status" value="1"/>
</dbReference>
<keyword evidence="1" id="KW-0472">Membrane</keyword>
<evidence type="ECO:0000256" key="1">
    <source>
        <dbReference type="SAM" id="Phobius"/>
    </source>
</evidence>
<feature type="transmembrane region" description="Helical" evidence="1">
    <location>
        <begin position="194"/>
        <end position="214"/>
    </location>
</feature>
<evidence type="ECO:0008006" key="3">
    <source>
        <dbReference type="Google" id="ProtNLM"/>
    </source>
</evidence>
<organism evidence="2">
    <name type="scientific">bioreactor metagenome</name>
    <dbReference type="NCBI Taxonomy" id="1076179"/>
    <lineage>
        <taxon>unclassified sequences</taxon>
        <taxon>metagenomes</taxon>
        <taxon>ecological metagenomes</taxon>
    </lineage>
</organism>
<feature type="transmembrane region" description="Helical" evidence="1">
    <location>
        <begin position="226"/>
        <end position="244"/>
    </location>
</feature>